<proteinExistence type="predicted"/>
<organism evidence="1">
    <name type="scientific">uncultured Caudovirales phage</name>
    <dbReference type="NCBI Taxonomy" id="2100421"/>
    <lineage>
        <taxon>Viruses</taxon>
        <taxon>Duplodnaviria</taxon>
        <taxon>Heunggongvirae</taxon>
        <taxon>Uroviricota</taxon>
        <taxon>Caudoviricetes</taxon>
        <taxon>Peduoviridae</taxon>
        <taxon>Maltschvirus</taxon>
        <taxon>Maltschvirus maltsch</taxon>
    </lineage>
</organism>
<dbReference type="EMBL" id="LR796483">
    <property type="protein sequence ID" value="CAB4148007.1"/>
    <property type="molecule type" value="Genomic_DNA"/>
</dbReference>
<evidence type="ECO:0000313" key="1">
    <source>
        <dbReference type="EMBL" id="CAB4148007.1"/>
    </source>
</evidence>
<protein>
    <submittedName>
        <fullName evidence="1">Uncharacterized protein</fullName>
    </submittedName>
</protein>
<reference evidence="1" key="1">
    <citation type="submission" date="2020-04" db="EMBL/GenBank/DDBJ databases">
        <authorList>
            <person name="Chiriac C."/>
            <person name="Salcher M."/>
            <person name="Ghai R."/>
            <person name="Kavagutti S V."/>
        </authorList>
    </citation>
    <scope>NUCLEOTIDE SEQUENCE</scope>
</reference>
<gene>
    <name evidence="1" type="ORF">UFOVP431_77</name>
</gene>
<name>A0A6J5MQJ5_9CAUD</name>
<accession>A0A6J5MQJ5</accession>
<sequence>MAAGWALSKADRWFVGIRKADDATALALVKLNGTVSHLDGTIARLDSSLDRLWAKYNDHEHRITVLETRND</sequence>